<keyword evidence="3" id="KW-0378">Hydrolase</keyword>
<dbReference type="NCBIfam" id="NF006043">
    <property type="entry name" value="PRK08186.1"/>
    <property type="match status" value="1"/>
</dbReference>
<feature type="domain" description="Allophanate hydrolase C-terminal" evidence="2">
    <location>
        <begin position="445"/>
        <end position="567"/>
    </location>
</feature>
<dbReference type="InterPro" id="IPR036928">
    <property type="entry name" value="AS_sf"/>
</dbReference>
<evidence type="ECO:0000259" key="1">
    <source>
        <dbReference type="Pfam" id="PF01425"/>
    </source>
</evidence>
<protein>
    <submittedName>
        <fullName evidence="3">Allophanate hydrolase</fullName>
        <ecNumber evidence="3">3.5.1.54</ecNumber>
    </submittedName>
</protein>
<evidence type="ECO:0000313" key="3">
    <source>
        <dbReference type="EMBL" id="MDO7882787.1"/>
    </source>
</evidence>
<dbReference type="PANTHER" id="PTHR11895">
    <property type="entry name" value="TRANSAMIDASE"/>
    <property type="match status" value="1"/>
</dbReference>
<dbReference type="Gene3D" id="1.20.58.1700">
    <property type="match status" value="1"/>
</dbReference>
<dbReference type="InterPro" id="IPR014085">
    <property type="entry name" value="Allophanate_hydrolase"/>
</dbReference>
<dbReference type="GO" id="GO:0004039">
    <property type="term" value="F:allophanate hydrolase activity"/>
    <property type="evidence" value="ECO:0007669"/>
    <property type="project" value="UniProtKB-EC"/>
</dbReference>
<gene>
    <name evidence="3" type="primary">atzF</name>
    <name evidence="3" type="ORF">Q5716_11180</name>
</gene>
<dbReference type="Gene3D" id="3.90.1300.10">
    <property type="entry name" value="Amidase signature (AS) domain"/>
    <property type="match status" value="1"/>
</dbReference>
<dbReference type="InterPro" id="IPR053844">
    <property type="entry name" value="AH_C"/>
</dbReference>
<dbReference type="Gene3D" id="3.10.490.10">
    <property type="entry name" value="Gamma-glutamyl cyclotransferase-like"/>
    <property type="match status" value="1"/>
</dbReference>
<comment type="caution">
    <text evidence="3">The sequence shown here is derived from an EMBL/GenBank/DDBJ whole genome shotgun (WGS) entry which is preliminary data.</text>
</comment>
<dbReference type="InterPro" id="IPR023631">
    <property type="entry name" value="Amidase_dom"/>
</dbReference>
<feature type="domain" description="Amidase" evidence="1">
    <location>
        <begin position="11"/>
        <end position="421"/>
    </location>
</feature>
<organism evidence="3 4">
    <name type="scientific">Antiquaquibacter soli</name>
    <dbReference type="NCBI Taxonomy" id="3064523"/>
    <lineage>
        <taxon>Bacteria</taxon>
        <taxon>Bacillati</taxon>
        <taxon>Actinomycetota</taxon>
        <taxon>Actinomycetes</taxon>
        <taxon>Micrococcales</taxon>
        <taxon>Microbacteriaceae</taxon>
        <taxon>Antiquaquibacter</taxon>
    </lineage>
</organism>
<reference evidence="3 4" key="1">
    <citation type="submission" date="2023-07" db="EMBL/GenBank/DDBJ databases">
        <title>Protaetiibacter sp. nov WY-16 isolated from soil.</title>
        <authorList>
            <person name="Liu B."/>
            <person name="Wan Y."/>
        </authorList>
    </citation>
    <scope>NUCLEOTIDE SEQUENCE [LARGE SCALE GENOMIC DNA]</scope>
    <source>
        <strain evidence="3 4">WY-16</strain>
    </source>
</reference>
<dbReference type="EC" id="3.5.1.54" evidence="3"/>
<accession>A0ABT9BQR9</accession>
<dbReference type="PANTHER" id="PTHR11895:SF169">
    <property type="entry name" value="GLUTAMYL-TRNA(GLN) AMIDOTRANSFERASE"/>
    <property type="match status" value="1"/>
</dbReference>
<dbReference type="Pfam" id="PF21986">
    <property type="entry name" value="AH_C"/>
    <property type="match status" value="1"/>
</dbReference>
<dbReference type="NCBIfam" id="TIGR02713">
    <property type="entry name" value="allophanate_hyd"/>
    <property type="match status" value="1"/>
</dbReference>
<dbReference type="Proteomes" id="UP001241072">
    <property type="component" value="Unassembled WGS sequence"/>
</dbReference>
<dbReference type="SUPFAM" id="SSF75304">
    <property type="entry name" value="Amidase signature (AS) enzymes"/>
    <property type="match status" value="1"/>
</dbReference>
<dbReference type="EMBL" id="JAUQUB010000002">
    <property type="protein sequence ID" value="MDO7882787.1"/>
    <property type="molecule type" value="Genomic_DNA"/>
</dbReference>
<dbReference type="Pfam" id="PF01425">
    <property type="entry name" value="Amidase"/>
    <property type="match status" value="1"/>
</dbReference>
<sequence>MSSPIGPATAAVRRALDAIASADRPEVWISLRAPEELLAEAAALDAGPELPLRGSILAVKDNIDVAGLPTTLGLPLSRRPEPAATDAPAVARLRAAGAIVIGKTNLDQFATGLVGTRSPYGAVRNALWPSRISGGSSSGSAVAVALGMADLSLGTDTAGSGRVPAALNRIVGIKPTLGLVPVLGMRDACRPFDTITVFARDLAAGAAAAGIMAGPDPADGLSRVTPADARLAAPERPALGIPREEDLGSLDAAARESWDAAIARWGSVAELHPMDISPLLATAKLLYEGAIVAGRSAAAGEFMTDEHGLDPTVAGIVRRAAAVTGAEYVRDRAALESARAAALVALDGLAASVRLDGLVIPTAPGHPTLDDVAADPLGVNAWMGTFTNFVNLLDLAAVAVPFDDGADRGFGTTIVTRAFEDGVALDLAARFLGEEAPSGLGDDGVDLAVFGAHLRGQPLNRQLEELGARFIRTIATAESYSLFALDTVPPKPGLVHRPEGGASIAGELWRLSPGALGEFLAALPAPMTLGRVGLSDGSEVVGFGCTPAALDGARDITAHGSWPAYLASR</sequence>
<dbReference type="RefSeq" id="WP_305003219.1">
    <property type="nucleotide sequence ID" value="NZ_JAUQUB010000002.1"/>
</dbReference>
<name>A0ABT9BQR9_9MICO</name>
<dbReference type="InterPro" id="IPR000120">
    <property type="entry name" value="Amidase"/>
</dbReference>
<evidence type="ECO:0000259" key="2">
    <source>
        <dbReference type="Pfam" id="PF21986"/>
    </source>
</evidence>
<evidence type="ECO:0000313" key="4">
    <source>
        <dbReference type="Proteomes" id="UP001241072"/>
    </source>
</evidence>
<proteinExistence type="predicted"/>
<keyword evidence="4" id="KW-1185">Reference proteome</keyword>